<dbReference type="AlphaFoldDB" id="A0AAD4Q8A3"/>
<protein>
    <submittedName>
        <fullName evidence="2">Uncharacterized protein</fullName>
    </submittedName>
</protein>
<keyword evidence="3" id="KW-1185">Reference proteome</keyword>
<comment type="caution">
    <text evidence="2">The sequence shown here is derived from an EMBL/GenBank/DDBJ whole genome shotgun (WGS) entry which is preliminary data.</text>
</comment>
<reference evidence="2" key="1">
    <citation type="submission" date="2022-01" db="EMBL/GenBank/DDBJ databases">
        <title>Comparative genomics reveals a dynamic genome evolution in the ectomycorrhizal milk-cap (Lactarius) mushrooms.</title>
        <authorList>
            <consortium name="DOE Joint Genome Institute"/>
            <person name="Lebreton A."/>
            <person name="Tang N."/>
            <person name="Kuo A."/>
            <person name="LaButti K."/>
            <person name="Drula E."/>
            <person name="Barry K."/>
            <person name="Clum A."/>
            <person name="Lipzen A."/>
            <person name="Mousain D."/>
            <person name="Ng V."/>
            <person name="Wang R."/>
            <person name="Wang X."/>
            <person name="Dai Y."/>
            <person name="Henrissat B."/>
            <person name="Grigoriev I.V."/>
            <person name="Guerin-Laguette A."/>
            <person name="Yu F."/>
            <person name="Martin F.M."/>
        </authorList>
    </citation>
    <scope>NUCLEOTIDE SEQUENCE</scope>
    <source>
        <strain evidence="2">QP</strain>
    </source>
</reference>
<evidence type="ECO:0000313" key="3">
    <source>
        <dbReference type="Proteomes" id="UP001201163"/>
    </source>
</evidence>
<gene>
    <name evidence="2" type="ORF">EDB92DRAFT_1949245</name>
</gene>
<dbReference type="Proteomes" id="UP001201163">
    <property type="component" value="Unassembled WGS sequence"/>
</dbReference>
<evidence type="ECO:0000256" key="1">
    <source>
        <dbReference type="SAM" id="MobiDB-lite"/>
    </source>
</evidence>
<name>A0AAD4Q8A3_9AGAM</name>
<feature type="region of interest" description="Disordered" evidence="1">
    <location>
        <begin position="18"/>
        <end position="47"/>
    </location>
</feature>
<proteinExistence type="predicted"/>
<sequence>MSPDIPFCFAPSTLAPMTSASVLTTPRPPRTHAPGRIPSSASTPTYRSLPIQHDLTTPRARARAARLRANEAAEHREDQAALVTTPAQWALLRRSFVDVKTEFTDLDGLSWNAHVSEPTSRPVPAPASTARLGVYQPVCASASAPALALDDRTVRPNQRKRLSVSAPGWWKQAVPAMVAHS</sequence>
<evidence type="ECO:0000313" key="2">
    <source>
        <dbReference type="EMBL" id="KAH8986333.1"/>
    </source>
</evidence>
<dbReference type="EMBL" id="JAKELL010000055">
    <property type="protein sequence ID" value="KAH8986333.1"/>
    <property type="molecule type" value="Genomic_DNA"/>
</dbReference>
<accession>A0AAD4Q8A3</accession>
<organism evidence="2 3">
    <name type="scientific">Lactarius akahatsu</name>
    <dbReference type="NCBI Taxonomy" id="416441"/>
    <lineage>
        <taxon>Eukaryota</taxon>
        <taxon>Fungi</taxon>
        <taxon>Dikarya</taxon>
        <taxon>Basidiomycota</taxon>
        <taxon>Agaricomycotina</taxon>
        <taxon>Agaricomycetes</taxon>
        <taxon>Russulales</taxon>
        <taxon>Russulaceae</taxon>
        <taxon>Lactarius</taxon>
    </lineage>
</organism>